<protein>
    <recommendedName>
        <fullName evidence="2 7">Thioredoxin</fullName>
    </recommendedName>
</protein>
<evidence type="ECO:0000256" key="4">
    <source>
        <dbReference type="ARBA" id="ARBA00022982"/>
    </source>
</evidence>
<dbReference type="GO" id="GO:0015035">
    <property type="term" value="F:protein-disulfide reductase activity"/>
    <property type="evidence" value="ECO:0007669"/>
    <property type="project" value="UniProtKB-UniRule"/>
</dbReference>
<reference evidence="12" key="1">
    <citation type="journal article" date="2021" name="PeerJ">
        <title>Extensive microbial diversity within the chicken gut microbiome revealed by metagenomics and culture.</title>
        <authorList>
            <person name="Gilroy R."/>
            <person name="Ravi A."/>
            <person name="Getino M."/>
            <person name="Pursley I."/>
            <person name="Horton D.L."/>
            <person name="Alikhan N.F."/>
            <person name="Baker D."/>
            <person name="Gharbi K."/>
            <person name="Hall N."/>
            <person name="Watson M."/>
            <person name="Adriaenssens E.M."/>
            <person name="Foster-Nyarko E."/>
            <person name="Jarju S."/>
            <person name="Secka A."/>
            <person name="Antonio M."/>
            <person name="Oren A."/>
            <person name="Chaudhuri R.R."/>
            <person name="La Ragione R."/>
            <person name="Hildebrand F."/>
            <person name="Pallen M.J."/>
        </authorList>
    </citation>
    <scope>NUCLEOTIDE SEQUENCE</scope>
    <source>
        <strain evidence="12">6627</strain>
    </source>
</reference>
<reference evidence="12" key="2">
    <citation type="submission" date="2021-04" db="EMBL/GenBank/DDBJ databases">
        <authorList>
            <person name="Gilroy R."/>
        </authorList>
    </citation>
    <scope>NUCLEOTIDE SEQUENCE</scope>
    <source>
        <strain evidence="12">6627</strain>
    </source>
</reference>
<dbReference type="Gene3D" id="3.40.30.10">
    <property type="entry name" value="Glutaredoxin"/>
    <property type="match status" value="1"/>
</dbReference>
<evidence type="ECO:0000256" key="5">
    <source>
        <dbReference type="ARBA" id="ARBA00023157"/>
    </source>
</evidence>
<evidence type="ECO:0000256" key="3">
    <source>
        <dbReference type="ARBA" id="ARBA00022448"/>
    </source>
</evidence>
<dbReference type="CDD" id="cd02947">
    <property type="entry name" value="TRX_family"/>
    <property type="match status" value="1"/>
</dbReference>
<comment type="caution">
    <text evidence="12">The sequence shown here is derived from an EMBL/GenBank/DDBJ whole genome shotgun (WGS) entry which is preliminary data.</text>
</comment>
<dbReference type="InterPro" id="IPR013766">
    <property type="entry name" value="Thioredoxin_domain"/>
</dbReference>
<organism evidence="12 13">
    <name type="scientific">Candidatus Ligilactobacillus excrementigallinarum</name>
    <dbReference type="NCBI Taxonomy" id="2838641"/>
    <lineage>
        <taxon>Bacteria</taxon>
        <taxon>Bacillati</taxon>
        <taxon>Bacillota</taxon>
        <taxon>Bacilli</taxon>
        <taxon>Lactobacillales</taxon>
        <taxon>Lactobacillaceae</taxon>
        <taxon>Ligilactobacillus</taxon>
    </lineage>
</organism>
<evidence type="ECO:0000259" key="11">
    <source>
        <dbReference type="PROSITE" id="PS51352"/>
    </source>
</evidence>
<dbReference type="GO" id="GO:0045454">
    <property type="term" value="P:cell redox homeostasis"/>
    <property type="evidence" value="ECO:0007669"/>
    <property type="project" value="TreeGrafter"/>
</dbReference>
<evidence type="ECO:0000256" key="10">
    <source>
        <dbReference type="PIRSR" id="PIRSR000077-4"/>
    </source>
</evidence>
<dbReference type="PANTHER" id="PTHR45663:SF11">
    <property type="entry name" value="GEO12009P1"/>
    <property type="match status" value="1"/>
</dbReference>
<feature type="site" description="Contributes to redox potential value" evidence="9">
    <location>
        <position position="29"/>
    </location>
</feature>
<dbReference type="PROSITE" id="PS51352">
    <property type="entry name" value="THIOREDOXIN_2"/>
    <property type="match status" value="1"/>
</dbReference>
<dbReference type="GO" id="GO:0005829">
    <property type="term" value="C:cytosol"/>
    <property type="evidence" value="ECO:0007669"/>
    <property type="project" value="TreeGrafter"/>
</dbReference>
<evidence type="ECO:0000256" key="6">
    <source>
        <dbReference type="ARBA" id="ARBA00023284"/>
    </source>
</evidence>
<feature type="active site" description="Nucleophile" evidence="9">
    <location>
        <position position="31"/>
    </location>
</feature>
<accession>A0A9D2A969</accession>
<dbReference type="InterPro" id="IPR036249">
    <property type="entry name" value="Thioredoxin-like_sf"/>
</dbReference>
<comment type="similarity">
    <text evidence="1 8">Belongs to the thioredoxin family.</text>
</comment>
<evidence type="ECO:0000256" key="2">
    <source>
        <dbReference type="ARBA" id="ARBA00020570"/>
    </source>
</evidence>
<keyword evidence="3" id="KW-0813">Transport</keyword>
<dbReference type="SUPFAM" id="SSF52833">
    <property type="entry name" value="Thioredoxin-like"/>
    <property type="match status" value="1"/>
</dbReference>
<sequence length="110" mass="12683">MAVNLTAKNFETETQDGLVMVDFWADWCQPCKMLNPILEQLEDEFGNQIKFAKVDVEKQMELAEKFGIQNIPAQILFIDGQAKEKVTGYKPKAQFEKYLTKKIADYQAED</sequence>
<keyword evidence="6 10" id="KW-0676">Redox-active center</keyword>
<feature type="site" description="Contributes to redox potential value" evidence="9">
    <location>
        <position position="30"/>
    </location>
</feature>
<name>A0A9D2A969_9LACO</name>
<dbReference type="InterPro" id="IPR005746">
    <property type="entry name" value="Thioredoxin"/>
</dbReference>
<dbReference type="FunFam" id="3.40.30.10:FF:000001">
    <property type="entry name" value="Thioredoxin"/>
    <property type="match status" value="1"/>
</dbReference>
<dbReference type="AlphaFoldDB" id="A0A9D2A969"/>
<evidence type="ECO:0000256" key="8">
    <source>
        <dbReference type="PIRNR" id="PIRNR000077"/>
    </source>
</evidence>
<dbReference type="PIRSF" id="PIRSF000077">
    <property type="entry name" value="Thioredoxin"/>
    <property type="match status" value="1"/>
</dbReference>
<dbReference type="Proteomes" id="UP000823963">
    <property type="component" value="Unassembled WGS sequence"/>
</dbReference>
<keyword evidence="5 10" id="KW-1015">Disulfide bond</keyword>
<dbReference type="Pfam" id="PF00085">
    <property type="entry name" value="Thioredoxin"/>
    <property type="match status" value="1"/>
</dbReference>
<dbReference type="NCBIfam" id="TIGR01068">
    <property type="entry name" value="thioredoxin"/>
    <property type="match status" value="1"/>
</dbReference>
<dbReference type="PANTHER" id="PTHR45663">
    <property type="entry name" value="GEO12009P1"/>
    <property type="match status" value="1"/>
</dbReference>
<feature type="active site" description="Nucleophile" evidence="9">
    <location>
        <position position="28"/>
    </location>
</feature>
<evidence type="ECO:0000256" key="9">
    <source>
        <dbReference type="PIRSR" id="PIRSR000077-1"/>
    </source>
</evidence>
<feature type="disulfide bond" description="Redox-active" evidence="10">
    <location>
        <begin position="28"/>
        <end position="31"/>
    </location>
</feature>
<keyword evidence="4" id="KW-0249">Electron transport</keyword>
<feature type="domain" description="Thioredoxin" evidence="11">
    <location>
        <begin position="1"/>
        <end position="104"/>
    </location>
</feature>
<proteinExistence type="inferred from homology"/>
<evidence type="ECO:0000313" key="12">
    <source>
        <dbReference type="EMBL" id="HIX01299.1"/>
    </source>
</evidence>
<evidence type="ECO:0000256" key="7">
    <source>
        <dbReference type="NCBIfam" id="TIGR01068"/>
    </source>
</evidence>
<feature type="site" description="Deprotonates C-terminal active site Cys" evidence="9">
    <location>
        <position position="22"/>
    </location>
</feature>
<evidence type="ECO:0000256" key="1">
    <source>
        <dbReference type="ARBA" id="ARBA00008987"/>
    </source>
</evidence>
<evidence type="ECO:0000313" key="13">
    <source>
        <dbReference type="Proteomes" id="UP000823963"/>
    </source>
</evidence>
<gene>
    <name evidence="12" type="primary">trxA</name>
    <name evidence="12" type="ORF">H9861_00880</name>
</gene>
<dbReference type="EMBL" id="DXFP01000007">
    <property type="protein sequence ID" value="HIX01299.1"/>
    <property type="molecule type" value="Genomic_DNA"/>
</dbReference>